<protein>
    <recommendedName>
        <fullName evidence="4">HTH hxlR-type domain-containing protein</fullName>
    </recommendedName>
</protein>
<dbReference type="InterPro" id="IPR036390">
    <property type="entry name" value="WH_DNA-bd_sf"/>
</dbReference>
<gene>
    <name evidence="5" type="ORF">DQQ10_24755</name>
</gene>
<dbReference type="PANTHER" id="PTHR33204">
    <property type="entry name" value="TRANSCRIPTIONAL REGULATOR, MARR FAMILY"/>
    <property type="match status" value="1"/>
</dbReference>
<evidence type="ECO:0000256" key="2">
    <source>
        <dbReference type="ARBA" id="ARBA00023125"/>
    </source>
</evidence>
<dbReference type="InterPro" id="IPR011991">
    <property type="entry name" value="ArsR-like_HTH"/>
</dbReference>
<dbReference type="RefSeq" id="WP_112749630.1">
    <property type="nucleotide sequence ID" value="NZ_QMFY01000020.1"/>
</dbReference>
<proteinExistence type="predicted"/>
<dbReference type="SUPFAM" id="SSF46785">
    <property type="entry name" value="Winged helix' DNA-binding domain"/>
    <property type="match status" value="1"/>
</dbReference>
<feature type="domain" description="HTH hxlR-type" evidence="4">
    <location>
        <begin position="8"/>
        <end position="107"/>
    </location>
</feature>
<evidence type="ECO:0000313" key="6">
    <source>
        <dbReference type="Proteomes" id="UP000251889"/>
    </source>
</evidence>
<keyword evidence="2" id="KW-0238">DNA-binding</keyword>
<dbReference type="Proteomes" id="UP000251889">
    <property type="component" value="Unassembled WGS sequence"/>
</dbReference>
<evidence type="ECO:0000256" key="3">
    <source>
        <dbReference type="ARBA" id="ARBA00023163"/>
    </source>
</evidence>
<sequence length="113" mass="12807">MENIEKRCPVEVAVELLGGKWKLPIIHALVKNSPKRFKELEREITGITPTVLTAQLRMLESARLVKREVYATVPPTVEYSLTDLGKSTQVMILELEKWGAFYQHTKSALDDAV</sequence>
<dbReference type="OrthoDB" id="769662at2"/>
<reference evidence="5 6" key="1">
    <citation type="submission" date="2018-06" db="EMBL/GenBank/DDBJ databases">
        <title>Chryseolinea flavus sp. nov., a member of the phylum Bacteroidetes isolated from soil.</title>
        <authorList>
            <person name="Li Y."/>
            <person name="Wang J."/>
        </authorList>
    </citation>
    <scope>NUCLEOTIDE SEQUENCE [LARGE SCALE GENOMIC DNA]</scope>
    <source>
        <strain evidence="5 6">SDU1-6</strain>
    </source>
</reference>
<evidence type="ECO:0000313" key="5">
    <source>
        <dbReference type="EMBL" id="RAV98218.1"/>
    </source>
</evidence>
<organism evidence="5 6">
    <name type="scientific">Pseudochryseolinea flava</name>
    <dbReference type="NCBI Taxonomy" id="2059302"/>
    <lineage>
        <taxon>Bacteria</taxon>
        <taxon>Pseudomonadati</taxon>
        <taxon>Bacteroidota</taxon>
        <taxon>Cytophagia</taxon>
        <taxon>Cytophagales</taxon>
        <taxon>Fulvivirgaceae</taxon>
        <taxon>Pseudochryseolinea</taxon>
    </lineage>
</organism>
<dbReference type="Pfam" id="PF01638">
    <property type="entry name" value="HxlR"/>
    <property type="match status" value="1"/>
</dbReference>
<dbReference type="InterPro" id="IPR002577">
    <property type="entry name" value="HTH_HxlR"/>
</dbReference>
<accession>A0A364XXE6</accession>
<dbReference type="GO" id="GO:0006355">
    <property type="term" value="P:regulation of DNA-templated transcription"/>
    <property type="evidence" value="ECO:0007669"/>
    <property type="project" value="UniProtKB-ARBA"/>
</dbReference>
<evidence type="ECO:0000256" key="1">
    <source>
        <dbReference type="ARBA" id="ARBA00023015"/>
    </source>
</evidence>
<evidence type="ECO:0000259" key="4">
    <source>
        <dbReference type="PROSITE" id="PS51118"/>
    </source>
</evidence>
<name>A0A364XXE6_9BACT</name>
<dbReference type="PROSITE" id="PS51118">
    <property type="entry name" value="HTH_HXLR"/>
    <property type="match status" value="1"/>
</dbReference>
<dbReference type="GO" id="GO:0003677">
    <property type="term" value="F:DNA binding"/>
    <property type="evidence" value="ECO:0007669"/>
    <property type="project" value="UniProtKB-KW"/>
</dbReference>
<dbReference type="Gene3D" id="1.10.10.10">
    <property type="entry name" value="Winged helix-like DNA-binding domain superfamily/Winged helix DNA-binding domain"/>
    <property type="match status" value="1"/>
</dbReference>
<dbReference type="InterPro" id="IPR036388">
    <property type="entry name" value="WH-like_DNA-bd_sf"/>
</dbReference>
<keyword evidence="3" id="KW-0804">Transcription</keyword>
<comment type="caution">
    <text evidence="5">The sequence shown here is derived from an EMBL/GenBank/DDBJ whole genome shotgun (WGS) entry which is preliminary data.</text>
</comment>
<dbReference type="EMBL" id="QMFY01000020">
    <property type="protein sequence ID" value="RAV98218.1"/>
    <property type="molecule type" value="Genomic_DNA"/>
</dbReference>
<keyword evidence="6" id="KW-1185">Reference proteome</keyword>
<dbReference type="AlphaFoldDB" id="A0A364XXE6"/>
<dbReference type="CDD" id="cd00090">
    <property type="entry name" value="HTH_ARSR"/>
    <property type="match status" value="1"/>
</dbReference>
<keyword evidence="1" id="KW-0805">Transcription regulation</keyword>